<sequence>MSKTKRVRRPRGITEQLLTIVHWIEILSLAFAALAMWGLTRDWPAPVTILIVIALLIASLRVLRYPRGWVVSLAVQAAVVALGYWDFLLIIMGVVFVALWIFCFVKARQIELRRAS</sequence>
<feature type="transmembrane region" description="Helical" evidence="1">
    <location>
        <begin position="68"/>
        <end position="84"/>
    </location>
</feature>
<organism evidence="2 3">
    <name type="scientific">Candidatus Agrococcus pullicola</name>
    <dbReference type="NCBI Taxonomy" id="2838429"/>
    <lineage>
        <taxon>Bacteria</taxon>
        <taxon>Bacillati</taxon>
        <taxon>Actinomycetota</taxon>
        <taxon>Actinomycetes</taxon>
        <taxon>Micrococcales</taxon>
        <taxon>Microbacteriaceae</taxon>
        <taxon>Agrococcus</taxon>
    </lineage>
</organism>
<feature type="transmembrane region" description="Helical" evidence="1">
    <location>
        <begin position="20"/>
        <end position="39"/>
    </location>
</feature>
<dbReference type="AlphaFoldDB" id="A0A9D1YUE2"/>
<accession>A0A9D1YUE2</accession>
<dbReference type="Pfam" id="PF14017">
    <property type="entry name" value="DUF4233"/>
    <property type="match status" value="1"/>
</dbReference>
<reference evidence="2" key="2">
    <citation type="submission" date="2021-04" db="EMBL/GenBank/DDBJ databases">
        <authorList>
            <person name="Gilroy R."/>
        </authorList>
    </citation>
    <scope>NUCLEOTIDE SEQUENCE</scope>
    <source>
        <strain evidence="2">ChiGjej1B1-98</strain>
    </source>
</reference>
<dbReference type="Proteomes" id="UP000824005">
    <property type="component" value="Unassembled WGS sequence"/>
</dbReference>
<gene>
    <name evidence="2" type="ORF">H9830_03465</name>
</gene>
<protein>
    <submittedName>
        <fullName evidence="2">DUF4233 domain-containing protein</fullName>
    </submittedName>
</protein>
<evidence type="ECO:0000313" key="3">
    <source>
        <dbReference type="Proteomes" id="UP000824005"/>
    </source>
</evidence>
<feature type="transmembrane region" description="Helical" evidence="1">
    <location>
        <begin position="90"/>
        <end position="107"/>
    </location>
</feature>
<keyword evidence="1" id="KW-0472">Membrane</keyword>
<feature type="transmembrane region" description="Helical" evidence="1">
    <location>
        <begin position="45"/>
        <end position="63"/>
    </location>
</feature>
<proteinExistence type="predicted"/>
<reference evidence="2" key="1">
    <citation type="journal article" date="2021" name="PeerJ">
        <title>Extensive microbial diversity within the chicken gut microbiome revealed by metagenomics and culture.</title>
        <authorList>
            <person name="Gilroy R."/>
            <person name="Ravi A."/>
            <person name="Getino M."/>
            <person name="Pursley I."/>
            <person name="Horton D.L."/>
            <person name="Alikhan N.F."/>
            <person name="Baker D."/>
            <person name="Gharbi K."/>
            <person name="Hall N."/>
            <person name="Watson M."/>
            <person name="Adriaenssens E.M."/>
            <person name="Foster-Nyarko E."/>
            <person name="Jarju S."/>
            <person name="Secka A."/>
            <person name="Antonio M."/>
            <person name="Oren A."/>
            <person name="Chaudhuri R.R."/>
            <person name="La Ragione R."/>
            <person name="Hildebrand F."/>
            <person name="Pallen M.J."/>
        </authorList>
    </citation>
    <scope>NUCLEOTIDE SEQUENCE</scope>
    <source>
        <strain evidence="2">ChiGjej1B1-98</strain>
    </source>
</reference>
<dbReference type="InterPro" id="IPR025327">
    <property type="entry name" value="DUF4233"/>
</dbReference>
<keyword evidence="1" id="KW-1133">Transmembrane helix</keyword>
<evidence type="ECO:0000256" key="1">
    <source>
        <dbReference type="SAM" id="Phobius"/>
    </source>
</evidence>
<keyword evidence="1" id="KW-0812">Transmembrane</keyword>
<dbReference type="EMBL" id="DXDC01000103">
    <property type="protein sequence ID" value="HIY65322.1"/>
    <property type="molecule type" value="Genomic_DNA"/>
</dbReference>
<comment type="caution">
    <text evidence="2">The sequence shown here is derived from an EMBL/GenBank/DDBJ whole genome shotgun (WGS) entry which is preliminary data.</text>
</comment>
<evidence type="ECO:0000313" key="2">
    <source>
        <dbReference type="EMBL" id="HIY65322.1"/>
    </source>
</evidence>
<name>A0A9D1YUE2_9MICO</name>